<feature type="domain" description="O-antigen ligase-related" evidence="6">
    <location>
        <begin position="188"/>
        <end position="334"/>
    </location>
</feature>
<evidence type="ECO:0000256" key="5">
    <source>
        <dbReference type="SAM" id="Phobius"/>
    </source>
</evidence>
<keyword evidence="4 5" id="KW-0472">Membrane</keyword>
<feature type="transmembrane region" description="Helical" evidence="5">
    <location>
        <begin position="90"/>
        <end position="110"/>
    </location>
</feature>
<dbReference type="EMBL" id="NPCC01000013">
    <property type="protein sequence ID" value="PAE88643.1"/>
    <property type="molecule type" value="Genomic_DNA"/>
</dbReference>
<dbReference type="AlphaFoldDB" id="A0A268NYS8"/>
<feature type="transmembrane region" description="Helical" evidence="5">
    <location>
        <begin position="65"/>
        <end position="84"/>
    </location>
</feature>
<dbReference type="PANTHER" id="PTHR37422:SF17">
    <property type="entry name" value="O-ANTIGEN LIGASE"/>
    <property type="match status" value="1"/>
</dbReference>
<dbReference type="Proteomes" id="UP000216207">
    <property type="component" value="Unassembled WGS sequence"/>
</dbReference>
<dbReference type="GeneID" id="86928008"/>
<reference evidence="7 8" key="1">
    <citation type="submission" date="2017-07" db="EMBL/GenBank/DDBJ databases">
        <title>Isolation and whole genome analysis of endospore-forming bacteria from heroin.</title>
        <authorList>
            <person name="Kalinowski J."/>
            <person name="Ahrens B."/>
            <person name="Al-Dilaimi A."/>
            <person name="Winkler A."/>
            <person name="Wibberg D."/>
            <person name="Schleenbecker U."/>
            <person name="Ruckert C."/>
            <person name="Wolfel R."/>
            <person name="Grass G."/>
        </authorList>
    </citation>
    <scope>NUCLEOTIDE SEQUENCE [LARGE SCALE GENOMIC DNA]</scope>
    <source>
        <strain evidence="7 8">7539</strain>
    </source>
</reference>
<feature type="transmembrane region" description="Helical" evidence="5">
    <location>
        <begin position="325"/>
        <end position="345"/>
    </location>
</feature>
<evidence type="ECO:0000259" key="6">
    <source>
        <dbReference type="Pfam" id="PF04932"/>
    </source>
</evidence>
<feature type="transmembrane region" description="Helical" evidence="5">
    <location>
        <begin position="232"/>
        <end position="254"/>
    </location>
</feature>
<feature type="transmembrane region" description="Helical" evidence="5">
    <location>
        <begin position="386"/>
        <end position="404"/>
    </location>
</feature>
<organism evidence="7 8">
    <name type="scientific">Shouchella clausii</name>
    <name type="common">Alkalihalobacillus clausii</name>
    <dbReference type="NCBI Taxonomy" id="79880"/>
    <lineage>
        <taxon>Bacteria</taxon>
        <taxon>Bacillati</taxon>
        <taxon>Bacillota</taxon>
        <taxon>Bacilli</taxon>
        <taxon>Bacillales</taxon>
        <taxon>Bacillaceae</taxon>
        <taxon>Shouchella</taxon>
    </lineage>
</organism>
<proteinExistence type="predicted"/>
<comment type="caution">
    <text evidence="7">The sequence shown here is derived from an EMBL/GenBank/DDBJ whole genome shotgun (WGS) entry which is preliminary data.</text>
</comment>
<dbReference type="InterPro" id="IPR007016">
    <property type="entry name" value="O-antigen_ligase-rel_domated"/>
</dbReference>
<dbReference type="RefSeq" id="WP_073304551.1">
    <property type="nucleotide sequence ID" value="NZ_CP019985.1"/>
</dbReference>
<feature type="transmembrane region" description="Helical" evidence="5">
    <location>
        <begin position="159"/>
        <end position="176"/>
    </location>
</feature>
<keyword evidence="3 5" id="KW-1133">Transmembrane helix</keyword>
<keyword evidence="7" id="KW-0436">Ligase</keyword>
<evidence type="ECO:0000256" key="2">
    <source>
        <dbReference type="ARBA" id="ARBA00022692"/>
    </source>
</evidence>
<feature type="transmembrane region" description="Helical" evidence="5">
    <location>
        <begin position="357"/>
        <end position="374"/>
    </location>
</feature>
<comment type="subcellular location">
    <subcellularLocation>
        <location evidence="1">Membrane</location>
        <topology evidence="1">Multi-pass membrane protein</topology>
    </subcellularLocation>
</comment>
<feature type="transmembrane region" description="Helical" evidence="5">
    <location>
        <begin position="122"/>
        <end position="139"/>
    </location>
</feature>
<sequence>MNQSSNQSSVIIILNAFILNVLVNAEYIYNSIGFLYNLKGMALGLIIILLIVSTIINFHKIRFNILCLTMLLFASYVVISYLYITPATLYGYTKTIGCVVAFILITYPLVTTYTMDDIRKFLYVYFVLDILLLIFVIFYNGAYDISQYSRLEIGEINPIWLARLVGEVAIMTYFILSKKWAVLKYVLMTILLIILLASGSKGPLIALLISIIAIDVFYSNKSVTLKYLLKTYFKSILVITSGIVFIRFVVLNFFDLEYIISRFSILDAESQYGELSRMNLISRAVDYFFENPLLGKGIGAFGVLTHGYDYRRYPHNIFIEALTELGLVGFLLILLSISIVFISFIKRVRLKKYTEDHNLTFRVLGALFIFYFINANVSGDLTYSNMKLFFFMGLLNYAFLAIKINTGRT</sequence>
<keyword evidence="2 5" id="KW-0812">Transmembrane</keyword>
<evidence type="ECO:0000256" key="3">
    <source>
        <dbReference type="ARBA" id="ARBA00022989"/>
    </source>
</evidence>
<protein>
    <submittedName>
        <fullName evidence="7">O-antigen ligase domain-containing protein</fullName>
    </submittedName>
</protein>
<dbReference type="GO" id="GO:0016874">
    <property type="term" value="F:ligase activity"/>
    <property type="evidence" value="ECO:0007669"/>
    <property type="project" value="UniProtKB-KW"/>
</dbReference>
<evidence type="ECO:0000313" key="7">
    <source>
        <dbReference type="EMBL" id="PAE88643.1"/>
    </source>
</evidence>
<gene>
    <name evidence="7" type="ORF">CHH72_11750</name>
</gene>
<evidence type="ECO:0000313" key="8">
    <source>
        <dbReference type="Proteomes" id="UP000216207"/>
    </source>
</evidence>
<dbReference type="InterPro" id="IPR051533">
    <property type="entry name" value="WaaL-like"/>
</dbReference>
<dbReference type="GO" id="GO:0016020">
    <property type="term" value="C:membrane"/>
    <property type="evidence" value="ECO:0007669"/>
    <property type="project" value="UniProtKB-SubCell"/>
</dbReference>
<dbReference type="Pfam" id="PF04932">
    <property type="entry name" value="Wzy_C"/>
    <property type="match status" value="1"/>
</dbReference>
<accession>A0A268NYS8</accession>
<feature type="transmembrane region" description="Helical" evidence="5">
    <location>
        <begin position="12"/>
        <end position="29"/>
    </location>
</feature>
<feature type="transmembrane region" description="Helical" evidence="5">
    <location>
        <begin position="41"/>
        <end position="58"/>
    </location>
</feature>
<dbReference type="PANTHER" id="PTHR37422">
    <property type="entry name" value="TEICHURONIC ACID BIOSYNTHESIS PROTEIN TUAE"/>
    <property type="match status" value="1"/>
</dbReference>
<evidence type="ECO:0000256" key="4">
    <source>
        <dbReference type="ARBA" id="ARBA00023136"/>
    </source>
</evidence>
<name>A0A268NYS8_SHOCL</name>
<evidence type="ECO:0000256" key="1">
    <source>
        <dbReference type="ARBA" id="ARBA00004141"/>
    </source>
</evidence>